<gene>
    <name evidence="1" type="ORF">RSSM_06093</name>
</gene>
<sequence length="70" mass="7802">MRITSIESKRLAEIRYLNAGRGPGDFYNDVVPVHRGFVDALPEGNSAIVVTPTCKDVRLSRRLADNLRGF</sequence>
<comment type="caution">
    <text evidence="1">The sequence shown here is derived from an EMBL/GenBank/DDBJ whole genome shotgun (WGS) entry which is preliminary data.</text>
</comment>
<evidence type="ECO:0000313" key="2">
    <source>
        <dbReference type="Proteomes" id="UP000011885"/>
    </source>
</evidence>
<dbReference type="EMBL" id="ANOH01000430">
    <property type="protein sequence ID" value="EMI52470.1"/>
    <property type="molecule type" value="Genomic_DNA"/>
</dbReference>
<accession>M5TTI3</accession>
<dbReference type="PATRIC" id="fig|1263870.3.peg.6452"/>
<dbReference type="AlphaFoldDB" id="M5TTI3"/>
<keyword evidence="2" id="KW-1185">Reference proteome</keyword>
<reference evidence="1 2" key="1">
    <citation type="journal article" date="2013" name="Mar. Genomics">
        <title>Expression of sulfatases in Rhodopirellula baltica and the diversity of sulfatases in the genus Rhodopirellula.</title>
        <authorList>
            <person name="Wegner C.E."/>
            <person name="Richter-Heitmann T."/>
            <person name="Klindworth A."/>
            <person name="Klockow C."/>
            <person name="Richter M."/>
            <person name="Achstetter T."/>
            <person name="Glockner F.O."/>
            <person name="Harder J."/>
        </authorList>
    </citation>
    <scope>NUCLEOTIDE SEQUENCE [LARGE SCALE GENOMIC DNA]</scope>
    <source>
        <strain evidence="1 2">SM41</strain>
    </source>
</reference>
<dbReference type="RefSeq" id="WP_008687613.1">
    <property type="nucleotide sequence ID" value="NZ_ANOH01000430.1"/>
</dbReference>
<dbReference type="Proteomes" id="UP000011885">
    <property type="component" value="Unassembled WGS sequence"/>
</dbReference>
<evidence type="ECO:0000313" key="1">
    <source>
        <dbReference type="EMBL" id="EMI52470.1"/>
    </source>
</evidence>
<protein>
    <submittedName>
        <fullName evidence="1">Uncharacterized protein</fullName>
    </submittedName>
</protein>
<dbReference type="OrthoDB" id="2729229at2"/>
<name>M5TTI3_9BACT</name>
<proteinExistence type="predicted"/>
<organism evidence="1 2">
    <name type="scientific">Rhodopirellula sallentina SM41</name>
    <dbReference type="NCBI Taxonomy" id="1263870"/>
    <lineage>
        <taxon>Bacteria</taxon>
        <taxon>Pseudomonadati</taxon>
        <taxon>Planctomycetota</taxon>
        <taxon>Planctomycetia</taxon>
        <taxon>Pirellulales</taxon>
        <taxon>Pirellulaceae</taxon>
        <taxon>Rhodopirellula</taxon>
    </lineage>
</organism>